<keyword evidence="2" id="KW-1185">Reference proteome</keyword>
<protein>
    <submittedName>
        <fullName evidence="1">Uncharacterized protein</fullName>
    </submittedName>
</protein>
<name>A0A0B1TCC7_OESDE</name>
<proteinExistence type="predicted"/>
<dbReference type="Proteomes" id="UP000053660">
    <property type="component" value="Unassembled WGS sequence"/>
</dbReference>
<reference evidence="1 2" key="1">
    <citation type="submission" date="2014-03" db="EMBL/GenBank/DDBJ databases">
        <title>Draft genome of the hookworm Oesophagostomum dentatum.</title>
        <authorList>
            <person name="Mitreva M."/>
        </authorList>
    </citation>
    <scope>NUCLEOTIDE SEQUENCE [LARGE SCALE GENOMIC DNA]</scope>
    <source>
        <strain evidence="1 2">OD-Hann</strain>
    </source>
</reference>
<organism evidence="1 2">
    <name type="scientific">Oesophagostomum dentatum</name>
    <name type="common">Nodular worm</name>
    <dbReference type="NCBI Taxonomy" id="61180"/>
    <lineage>
        <taxon>Eukaryota</taxon>
        <taxon>Metazoa</taxon>
        <taxon>Ecdysozoa</taxon>
        <taxon>Nematoda</taxon>
        <taxon>Chromadorea</taxon>
        <taxon>Rhabditida</taxon>
        <taxon>Rhabditina</taxon>
        <taxon>Rhabditomorpha</taxon>
        <taxon>Strongyloidea</taxon>
        <taxon>Strongylidae</taxon>
        <taxon>Oesophagostomum</taxon>
    </lineage>
</organism>
<dbReference type="AlphaFoldDB" id="A0A0B1TCC7"/>
<sequence>MYAMRTPNVPQELFRLVRLVSVCIKYKVEEAIFQEFEERASTNTAVYICPAVKEFLLNKVKNLCVFYRTSMFTFPLYIALGE</sequence>
<dbReference type="EMBL" id="KN550050">
    <property type="protein sequence ID" value="KHJ95178.1"/>
    <property type="molecule type" value="Genomic_DNA"/>
</dbReference>
<gene>
    <name evidence="1" type="ORF">OESDEN_04882</name>
</gene>
<evidence type="ECO:0000313" key="2">
    <source>
        <dbReference type="Proteomes" id="UP000053660"/>
    </source>
</evidence>
<accession>A0A0B1TCC7</accession>
<evidence type="ECO:0000313" key="1">
    <source>
        <dbReference type="EMBL" id="KHJ95178.1"/>
    </source>
</evidence>